<keyword evidence="7" id="KW-0489">Methyltransferase</keyword>
<dbReference type="EMBL" id="QPFP01000001">
    <property type="protein sequence ID" value="TEB39901.1"/>
    <property type="molecule type" value="Genomic_DNA"/>
</dbReference>
<accession>A0A4Y7U0X2</accession>
<comment type="similarity">
    <text evidence="2 6">Belongs to the PanB family.</text>
</comment>
<dbReference type="GO" id="GO:0015940">
    <property type="term" value="P:pantothenate biosynthetic process"/>
    <property type="evidence" value="ECO:0007669"/>
    <property type="project" value="UniProtKB-UniPathway"/>
</dbReference>
<evidence type="ECO:0000313" key="7">
    <source>
        <dbReference type="EMBL" id="TEB39901.1"/>
    </source>
</evidence>
<comment type="pathway">
    <text evidence="1 6">Cofactor biosynthesis; (R)-pantothenate biosynthesis; (R)-pantoate from 3-methyl-2-oxobutanoate: step 1/2.</text>
</comment>
<gene>
    <name evidence="7" type="ORF">FA13DRAFT_1619001</name>
</gene>
<dbReference type="CDD" id="cd06557">
    <property type="entry name" value="KPHMT-like"/>
    <property type="match status" value="1"/>
</dbReference>
<evidence type="ECO:0000256" key="3">
    <source>
        <dbReference type="ARBA" id="ARBA00012618"/>
    </source>
</evidence>
<dbReference type="Proteomes" id="UP000298030">
    <property type="component" value="Unassembled WGS sequence"/>
</dbReference>
<keyword evidence="8" id="KW-1185">Reference proteome</keyword>
<keyword evidence="6" id="KW-0566">Pantothenate biosynthesis</keyword>
<dbReference type="Pfam" id="PF02548">
    <property type="entry name" value="Pantoate_transf"/>
    <property type="match status" value="1"/>
</dbReference>
<organism evidence="7 8">
    <name type="scientific">Coprinellus micaceus</name>
    <name type="common">Glistening ink-cap mushroom</name>
    <name type="synonym">Coprinus micaceus</name>
    <dbReference type="NCBI Taxonomy" id="71717"/>
    <lineage>
        <taxon>Eukaryota</taxon>
        <taxon>Fungi</taxon>
        <taxon>Dikarya</taxon>
        <taxon>Basidiomycota</taxon>
        <taxon>Agaricomycotina</taxon>
        <taxon>Agaricomycetes</taxon>
        <taxon>Agaricomycetidae</taxon>
        <taxon>Agaricales</taxon>
        <taxon>Agaricineae</taxon>
        <taxon>Psathyrellaceae</taxon>
        <taxon>Coprinellus</taxon>
    </lineage>
</organism>
<dbReference type="AlphaFoldDB" id="A0A4Y7U0X2"/>
<dbReference type="PIRSF" id="PIRSF000388">
    <property type="entry name" value="Pantoate_hydroxy_MeTrfase"/>
    <property type="match status" value="1"/>
</dbReference>
<dbReference type="InterPro" id="IPR015813">
    <property type="entry name" value="Pyrv/PenolPyrv_kinase-like_dom"/>
</dbReference>
<evidence type="ECO:0000256" key="2">
    <source>
        <dbReference type="ARBA" id="ARBA00008676"/>
    </source>
</evidence>
<dbReference type="GO" id="GO:0003864">
    <property type="term" value="F:3-methyl-2-oxobutanoate hydroxymethyltransferase activity"/>
    <property type="evidence" value="ECO:0007669"/>
    <property type="project" value="UniProtKB-EC"/>
</dbReference>
<evidence type="ECO:0000256" key="6">
    <source>
        <dbReference type="RuleBase" id="RU362100"/>
    </source>
</evidence>
<dbReference type="InterPro" id="IPR040442">
    <property type="entry name" value="Pyrv_kinase-like_dom_sf"/>
</dbReference>
<dbReference type="EC" id="2.1.2.11" evidence="3 6"/>
<comment type="caution">
    <text evidence="7">The sequence shown here is derived from an EMBL/GenBank/DDBJ whole genome shotgun (WGS) entry which is preliminary data.</text>
</comment>
<dbReference type="OrthoDB" id="425211at2759"/>
<evidence type="ECO:0000256" key="4">
    <source>
        <dbReference type="ARBA" id="ARBA00022679"/>
    </source>
</evidence>
<evidence type="ECO:0000256" key="1">
    <source>
        <dbReference type="ARBA" id="ARBA00005033"/>
    </source>
</evidence>
<dbReference type="HAMAP" id="MF_00156">
    <property type="entry name" value="PanB"/>
    <property type="match status" value="1"/>
</dbReference>
<dbReference type="UniPathway" id="UPA00028">
    <property type="reaction ID" value="UER00003"/>
</dbReference>
<dbReference type="PANTHER" id="PTHR20881">
    <property type="entry name" value="3-METHYL-2-OXOBUTANOATE HYDROXYMETHYLTRANSFERASE"/>
    <property type="match status" value="1"/>
</dbReference>
<dbReference type="InterPro" id="IPR003700">
    <property type="entry name" value="Pantoate_hydroxy_MeTrfase"/>
</dbReference>
<dbReference type="PANTHER" id="PTHR20881:SF0">
    <property type="entry name" value="3-METHYL-2-OXOBUTANOATE HYDROXYMETHYLTRANSFERASE"/>
    <property type="match status" value="1"/>
</dbReference>
<evidence type="ECO:0000256" key="5">
    <source>
        <dbReference type="ARBA" id="ARBA00049172"/>
    </source>
</evidence>
<dbReference type="NCBIfam" id="TIGR00222">
    <property type="entry name" value="panB"/>
    <property type="match status" value="1"/>
</dbReference>
<dbReference type="GO" id="GO:0000287">
    <property type="term" value="F:magnesium ion binding"/>
    <property type="evidence" value="ECO:0007669"/>
    <property type="project" value="TreeGrafter"/>
</dbReference>
<sequence length="304" mass="33043">MSVRPQPPNANQPPIPRKKVTLNTLNTLYKNKTPISMVTAYDYPTALAASSSILTDLILVGDSLAQVCLGYPSTNELTLDEVIHHARAVARGTTHPFTIADMPFGSYHISVEQAVTNAIRLVKEGRVESVKLEGGAEVAPIVRKLVEVGIPVMSHIGLQPQKHISLSGYKVQGKTVESARKLIEDALTLQDAGAYSTLVEAVPKELGAYVTEKLRIPTIGIGAGPGTSGQVLVIDDLLGSWSGHKAKFVRRFANLKEVRDSGIHSYAEAVRDGSFPNPESESYTMDSEEWERFLASERREGRLS</sequence>
<reference evidence="7 8" key="1">
    <citation type="journal article" date="2019" name="Nat. Ecol. Evol.">
        <title>Megaphylogeny resolves global patterns of mushroom evolution.</title>
        <authorList>
            <person name="Varga T."/>
            <person name="Krizsan K."/>
            <person name="Foldi C."/>
            <person name="Dima B."/>
            <person name="Sanchez-Garcia M."/>
            <person name="Sanchez-Ramirez S."/>
            <person name="Szollosi G.J."/>
            <person name="Szarkandi J.G."/>
            <person name="Papp V."/>
            <person name="Albert L."/>
            <person name="Andreopoulos W."/>
            <person name="Angelini C."/>
            <person name="Antonin V."/>
            <person name="Barry K.W."/>
            <person name="Bougher N.L."/>
            <person name="Buchanan P."/>
            <person name="Buyck B."/>
            <person name="Bense V."/>
            <person name="Catcheside P."/>
            <person name="Chovatia M."/>
            <person name="Cooper J."/>
            <person name="Damon W."/>
            <person name="Desjardin D."/>
            <person name="Finy P."/>
            <person name="Geml J."/>
            <person name="Haridas S."/>
            <person name="Hughes K."/>
            <person name="Justo A."/>
            <person name="Karasinski D."/>
            <person name="Kautmanova I."/>
            <person name="Kiss B."/>
            <person name="Kocsube S."/>
            <person name="Kotiranta H."/>
            <person name="LaButti K.M."/>
            <person name="Lechner B.E."/>
            <person name="Liimatainen K."/>
            <person name="Lipzen A."/>
            <person name="Lukacs Z."/>
            <person name="Mihaltcheva S."/>
            <person name="Morgado L.N."/>
            <person name="Niskanen T."/>
            <person name="Noordeloos M.E."/>
            <person name="Ohm R.A."/>
            <person name="Ortiz-Santana B."/>
            <person name="Ovrebo C."/>
            <person name="Racz N."/>
            <person name="Riley R."/>
            <person name="Savchenko A."/>
            <person name="Shiryaev A."/>
            <person name="Soop K."/>
            <person name="Spirin V."/>
            <person name="Szebenyi C."/>
            <person name="Tomsovsky M."/>
            <person name="Tulloss R.E."/>
            <person name="Uehling J."/>
            <person name="Grigoriev I.V."/>
            <person name="Vagvolgyi C."/>
            <person name="Papp T."/>
            <person name="Martin F.M."/>
            <person name="Miettinen O."/>
            <person name="Hibbett D.S."/>
            <person name="Nagy L.G."/>
        </authorList>
    </citation>
    <scope>NUCLEOTIDE SEQUENCE [LARGE SCALE GENOMIC DNA]</scope>
    <source>
        <strain evidence="7 8">FP101781</strain>
    </source>
</reference>
<protein>
    <recommendedName>
        <fullName evidence="3 6">3-methyl-2-oxobutanoate hydroxymethyltransferase</fullName>
        <ecNumber evidence="3 6">2.1.2.11</ecNumber>
    </recommendedName>
</protein>
<keyword evidence="4 6" id="KW-0808">Transferase</keyword>
<comment type="catalytic activity">
    <reaction evidence="5 6">
        <text>(6R)-5,10-methylene-5,6,7,8-tetrahydrofolate + 3-methyl-2-oxobutanoate + H2O = 2-dehydropantoate + (6S)-5,6,7,8-tetrahydrofolate</text>
        <dbReference type="Rhea" id="RHEA:11824"/>
        <dbReference type="ChEBI" id="CHEBI:11561"/>
        <dbReference type="ChEBI" id="CHEBI:11851"/>
        <dbReference type="ChEBI" id="CHEBI:15377"/>
        <dbReference type="ChEBI" id="CHEBI:15636"/>
        <dbReference type="ChEBI" id="CHEBI:57453"/>
        <dbReference type="EC" id="2.1.2.11"/>
    </reaction>
</comment>
<dbReference type="FunFam" id="3.20.20.60:FF:000003">
    <property type="entry name" value="3-methyl-2-oxobutanoate hydroxymethyltransferase"/>
    <property type="match status" value="1"/>
</dbReference>
<evidence type="ECO:0000313" key="8">
    <source>
        <dbReference type="Proteomes" id="UP000298030"/>
    </source>
</evidence>
<dbReference type="NCBIfam" id="NF001452">
    <property type="entry name" value="PRK00311.1"/>
    <property type="match status" value="1"/>
</dbReference>
<proteinExistence type="inferred from homology"/>
<dbReference type="GO" id="GO:0008168">
    <property type="term" value="F:methyltransferase activity"/>
    <property type="evidence" value="ECO:0007669"/>
    <property type="project" value="UniProtKB-KW"/>
</dbReference>
<dbReference type="GO" id="GO:0032259">
    <property type="term" value="P:methylation"/>
    <property type="evidence" value="ECO:0007669"/>
    <property type="project" value="UniProtKB-KW"/>
</dbReference>
<dbReference type="GO" id="GO:0005739">
    <property type="term" value="C:mitochondrion"/>
    <property type="evidence" value="ECO:0007669"/>
    <property type="project" value="TreeGrafter"/>
</dbReference>
<dbReference type="STRING" id="71717.A0A4Y7U0X2"/>
<comment type="function">
    <text evidence="6">Catalyzes the reversible reaction in which hydroxymethyl group from 5,10-methylenetetrahydrofolate is transferred onto alpha-ketoisovalerate to form ketopantoate.</text>
</comment>
<dbReference type="Gene3D" id="3.20.20.60">
    <property type="entry name" value="Phosphoenolpyruvate-binding domains"/>
    <property type="match status" value="1"/>
</dbReference>
<dbReference type="SUPFAM" id="SSF51621">
    <property type="entry name" value="Phosphoenolpyruvate/pyruvate domain"/>
    <property type="match status" value="1"/>
</dbReference>
<name>A0A4Y7U0X2_COPMI</name>